<dbReference type="Proteomes" id="UP000653305">
    <property type="component" value="Unassembled WGS sequence"/>
</dbReference>
<dbReference type="Pfam" id="PF00591">
    <property type="entry name" value="Glycos_transf_3"/>
    <property type="match status" value="1"/>
</dbReference>
<dbReference type="GO" id="GO:0004048">
    <property type="term" value="F:anthranilate phosphoribosyltransferase activity"/>
    <property type="evidence" value="ECO:0007669"/>
    <property type="project" value="InterPro"/>
</dbReference>
<keyword evidence="2" id="KW-0328">Glycosyltransferase</keyword>
<evidence type="ECO:0000313" key="5">
    <source>
        <dbReference type="EMBL" id="GFQ03281.1"/>
    </source>
</evidence>
<reference evidence="5" key="1">
    <citation type="submission" date="2020-07" db="EMBL/GenBank/DDBJ databases">
        <title>Ethylene signaling mediates host invasion by parasitic plants.</title>
        <authorList>
            <person name="Yoshida S."/>
        </authorList>
    </citation>
    <scope>NUCLEOTIDE SEQUENCE</scope>
    <source>
        <strain evidence="5">Okayama</strain>
    </source>
</reference>
<dbReference type="EMBL" id="BMAC01000815">
    <property type="protein sequence ID" value="GFQ03281.1"/>
    <property type="molecule type" value="Genomic_DNA"/>
</dbReference>
<protein>
    <submittedName>
        <fullName evidence="5">Lysophospholipid acyltransferase 1</fullName>
    </submittedName>
</protein>
<evidence type="ECO:0000313" key="6">
    <source>
        <dbReference type="Proteomes" id="UP000653305"/>
    </source>
</evidence>
<keyword evidence="5" id="KW-0012">Acyltransferase</keyword>
<dbReference type="SUPFAM" id="SSF52418">
    <property type="entry name" value="Nucleoside phosphorylase/phosphoribosyltransferase catalytic domain"/>
    <property type="match status" value="1"/>
</dbReference>
<comment type="caution">
    <text evidence="5">The sequence shown here is derived from an EMBL/GenBank/DDBJ whole genome shotgun (WGS) entry which is preliminary data.</text>
</comment>
<organism evidence="5 6">
    <name type="scientific">Phtheirospermum japonicum</name>
    <dbReference type="NCBI Taxonomy" id="374723"/>
    <lineage>
        <taxon>Eukaryota</taxon>
        <taxon>Viridiplantae</taxon>
        <taxon>Streptophyta</taxon>
        <taxon>Embryophyta</taxon>
        <taxon>Tracheophyta</taxon>
        <taxon>Spermatophyta</taxon>
        <taxon>Magnoliopsida</taxon>
        <taxon>eudicotyledons</taxon>
        <taxon>Gunneridae</taxon>
        <taxon>Pentapetalae</taxon>
        <taxon>asterids</taxon>
        <taxon>lamiids</taxon>
        <taxon>Lamiales</taxon>
        <taxon>Orobanchaceae</taxon>
        <taxon>Orobanchaceae incertae sedis</taxon>
        <taxon>Phtheirospermum</taxon>
    </lineage>
</organism>
<sequence>MTARDSAIRLPFSAGGGSLRHFAAVINICCPVDGCRGSIAPPTNPTRVKPDWYAFRFTLATKKRMLIRTGMMPSHVYYMSGDAWKEGGIDVTGALMVITLKIIWCVINYNDGLLKEDDLHEAQKKNRLIKLPSLLEYMGYCLCCGSHFAGPVYEMKDYLEWTESRGIWQATKNGLSPSPYWATFRACMEEVGIMFMMSPNYHPAMKTFAPVRRKLGVKSVFNILGPMLNPARVPFSVVGVFKEDMVNKMAKALQHYGMKRALVVHSEGLDEMSPLVYFGIPRCELADLKGGGPKYNAEYEGAVKEGGRGPTIWDKFAHSFGKVVDFSNADVANN</sequence>
<dbReference type="InterPro" id="IPR001360">
    <property type="entry name" value="Glyco_hydro_1"/>
</dbReference>
<dbReference type="GO" id="GO:0004553">
    <property type="term" value="F:hydrolase activity, hydrolyzing O-glycosyl compounds"/>
    <property type="evidence" value="ECO:0007669"/>
    <property type="project" value="InterPro"/>
</dbReference>
<accession>A0A830CTU1</accession>
<dbReference type="Gene3D" id="1.20.970.10">
    <property type="entry name" value="Transferase, Pyrimidine Nucleoside Phosphorylase, Chain C"/>
    <property type="match status" value="1"/>
</dbReference>
<dbReference type="PANTHER" id="PTHR43285:SF1">
    <property type="entry name" value="ANTHRANILATE PHOSPHORIBOSYLTRANSFERASE, CHLOROPLASTIC-LIKE ISOFORM X1"/>
    <property type="match status" value="1"/>
</dbReference>
<evidence type="ECO:0000256" key="2">
    <source>
        <dbReference type="ARBA" id="ARBA00022676"/>
    </source>
</evidence>
<feature type="domain" description="Glycosyl transferase family 3" evidence="4">
    <location>
        <begin position="183"/>
        <end position="275"/>
    </location>
</feature>
<dbReference type="InterPro" id="IPR017853">
    <property type="entry name" value="GH"/>
</dbReference>
<dbReference type="InterPro" id="IPR005940">
    <property type="entry name" value="Anthranilate_Pribosyl_Tfrase"/>
</dbReference>
<evidence type="ECO:0000256" key="3">
    <source>
        <dbReference type="ARBA" id="ARBA00022679"/>
    </source>
</evidence>
<gene>
    <name evidence="5" type="ORF">PHJA_002471900</name>
</gene>
<name>A0A830CTU1_9LAMI</name>
<dbReference type="Gene3D" id="3.20.20.80">
    <property type="entry name" value="Glycosidases"/>
    <property type="match status" value="1"/>
</dbReference>
<evidence type="ECO:0000259" key="4">
    <source>
        <dbReference type="Pfam" id="PF00591"/>
    </source>
</evidence>
<dbReference type="InterPro" id="IPR035902">
    <property type="entry name" value="Nuc_phospho_transferase"/>
</dbReference>
<dbReference type="AlphaFoldDB" id="A0A830CTU1"/>
<dbReference type="GO" id="GO:0005975">
    <property type="term" value="P:carbohydrate metabolic process"/>
    <property type="evidence" value="ECO:0007669"/>
    <property type="project" value="InterPro"/>
</dbReference>
<dbReference type="GO" id="GO:0016746">
    <property type="term" value="F:acyltransferase activity"/>
    <property type="evidence" value="ECO:0007669"/>
    <property type="project" value="UniProtKB-KW"/>
</dbReference>
<keyword evidence="6" id="KW-1185">Reference proteome</keyword>
<dbReference type="SUPFAM" id="SSF51445">
    <property type="entry name" value="(Trans)glycosidases"/>
    <property type="match status" value="1"/>
</dbReference>
<dbReference type="PANTHER" id="PTHR43285">
    <property type="entry name" value="ANTHRANILATE PHOSPHORIBOSYLTRANSFERASE"/>
    <property type="match status" value="1"/>
</dbReference>
<dbReference type="OrthoDB" id="427800at2759"/>
<evidence type="ECO:0000256" key="1">
    <source>
        <dbReference type="ARBA" id="ARBA00010838"/>
    </source>
</evidence>
<dbReference type="Pfam" id="PF00232">
    <property type="entry name" value="Glyco_hydro_1"/>
    <property type="match status" value="1"/>
</dbReference>
<dbReference type="GO" id="GO:0019432">
    <property type="term" value="P:triglyceride biosynthetic process"/>
    <property type="evidence" value="ECO:0007669"/>
    <property type="project" value="UniProtKB-ARBA"/>
</dbReference>
<keyword evidence="3 5" id="KW-0808">Transferase</keyword>
<comment type="similarity">
    <text evidence="1">Belongs to the glycosyl hydrolase 1 family.</text>
</comment>
<dbReference type="GO" id="GO:0005829">
    <property type="term" value="C:cytosol"/>
    <property type="evidence" value="ECO:0007669"/>
    <property type="project" value="TreeGrafter"/>
</dbReference>
<proteinExistence type="inferred from homology"/>
<dbReference type="InterPro" id="IPR000312">
    <property type="entry name" value="Glycosyl_Trfase_fam3"/>
</dbReference>
<dbReference type="GO" id="GO:0000162">
    <property type="term" value="P:L-tryptophan biosynthetic process"/>
    <property type="evidence" value="ECO:0007669"/>
    <property type="project" value="InterPro"/>
</dbReference>
<dbReference type="Gene3D" id="3.40.1030.10">
    <property type="entry name" value="Nucleoside phosphorylase/phosphoribosyltransferase catalytic domain"/>
    <property type="match status" value="1"/>
</dbReference>
<dbReference type="GO" id="GO:0016020">
    <property type="term" value="C:membrane"/>
    <property type="evidence" value="ECO:0007669"/>
    <property type="project" value="UniProtKB-SubCell"/>
</dbReference>